<comment type="caution">
    <text evidence="1">The sequence shown here is derived from an EMBL/GenBank/DDBJ whole genome shotgun (WGS) entry which is preliminary data.</text>
</comment>
<reference evidence="1" key="1">
    <citation type="journal article" date="2014" name="Front. Microbiol.">
        <title>High frequency of phylogenetically diverse reductive dehalogenase-homologous genes in deep subseafloor sedimentary metagenomes.</title>
        <authorList>
            <person name="Kawai M."/>
            <person name="Futagami T."/>
            <person name="Toyoda A."/>
            <person name="Takaki Y."/>
            <person name="Nishi S."/>
            <person name="Hori S."/>
            <person name="Arai W."/>
            <person name="Tsubouchi T."/>
            <person name="Morono Y."/>
            <person name="Uchiyama I."/>
            <person name="Ito T."/>
            <person name="Fujiyama A."/>
            <person name="Inagaki F."/>
            <person name="Takami H."/>
        </authorList>
    </citation>
    <scope>NUCLEOTIDE SEQUENCE</scope>
    <source>
        <strain evidence="1">Expedition CK06-06</strain>
    </source>
</reference>
<dbReference type="EMBL" id="BARV01022974">
    <property type="protein sequence ID" value="GAI26120.1"/>
    <property type="molecule type" value="Genomic_DNA"/>
</dbReference>
<sequence>VKKAFGIIGSQGGQVTAERGLTNKIAMDVLNGPKFGGLKLAASAVGIDLDSYIQEHGAINTMNSISSLAGMIPGFDLGSILKGGGNPSVGFEANGGNPYLT</sequence>
<accession>X1NH43</accession>
<organism evidence="1">
    <name type="scientific">marine sediment metagenome</name>
    <dbReference type="NCBI Taxonomy" id="412755"/>
    <lineage>
        <taxon>unclassified sequences</taxon>
        <taxon>metagenomes</taxon>
        <taxon>ecological metagenomes</taxon>
    </lineage>
</organism>
<evidence type="ECO:0000313" key="1">
    <source>
        <dbReference type="EMBL" id="GAI26120.1"/>
    </source>
</evidence>
<protein>
    <submittedName>
        <fullName evidence="1">Uncharacterized protein</fullName>
    </submittedName>
</protein>
<gene>
    <name evidence="1" type="ORF">S06H3_37772</name>
</gene>
<feature type="non-terminal residue" evidence="1">
    <location>
        <position position="1"/>
    </location>
</feature>
<dbReference type="AlphaFoldDB" id="X1NH43"/>
<proteinExistence type="predicted"/>
<name>X1NH43_9ZZZZ</name>